<keyword evidence="14" id="KW-1185">Reference proteome</keyword>
<dbReference type="CDD" id="cd02213">
    <property type="entry name" value="cupin_PMI_typeII_C"/>
    <property type="match status" value="1"/>
</dbReference>
<proteinExistence type="inferred from homology"/>
<dbReference type="Pfam" id="PF00483">
    <property type="entry name" value="NTP_transferase"/>
    <property type="match status" value="1"/>
</dbReference>
<organism evidence="13 14">
    <name type="scientific">Candidatus Paraluminiphilus aquimaris</name>
    <dbReference type="NCBI Taxonomy" id="2518994"/>
    <lineage>
        <taxon>Bacteria</taxon>
        <taxon>Pseudomonadati</taxon>
        <taxon>Pseudomonadota</taxon>
        <taxon>Gammaproteobacteria</taxon>
        <taxon>Cellvibrionales</taxon>
        <taxon>Halieaceae</taxon>
        <taxon>Candidatus Paraluminiphilus</taxon>
    </lineage>
</organism>
<dbReference type="InterPro" id="IPR049577">
    <property type="entry name" value="GMPP_N"/>
</dbReference>
<reference evidence="13 14" key="1">
    <citation type="submission" date="2019-02" db="EMBL/GenBank/DDBJ databases">
        <title>Halieaceae_genomes.</title>
        <authorList>
            <person name="Li S.-H."/>
        </authorList>
    </citation>
    <scope>NUCLEOTIDE SEQUENCE [LARGE SCALE GENOMIC DNA]</scope>
    <source>
        <strain evidence="13 14">JH123</strain>
    </source>
</reference>
<keyword evidence="6" id="KW-0547">Nucleotide-binding</keyword>
<dbReference type="GO" id="GO:0004476">
    <property type="term" value="F:mannose-6-phosphate isomerase activity"/>
    <property type="evidence" value="ECO:0007669"/>
    <property type="project" value="UniProtKB-EC"/>
</dbReference>
<feature type="domain" description="Nucleotidyl transferase" evidence="10">
    <location>
        <begin position="6"/>
        <end position="285"/>
    </location>
</feature>
<dbReference type="PANTHER" id="PTHR46390:SF1">
    <property type="entry name" value="MANNOSE-1-PHOSPHATE GUANYLYLTRANSFERASE"/>
    <property type="match status" value="1"/>
</dbReference>
<dbReference type="EMBL" id="CP036501">
    <property type="protein sequence ID" value="UZP74126.1"/>
    <property type="molecule type" value="Genomic_DNA"/>
</dbReference>
<feature type="domain" description="Mannose-6-phosphate isomerase type II C-terminal" evidence="11">
    <location>
        <begin position="351"/>
        <end position="465"/>
    </location>
</feature>
<dbReference type="SUPFAM" id="SSF51182">
    <property type="entry name" value="RmlC-like cupins"/>
    <property type="match status" value="1"/>
</dbReference>
<dbReference type="Pfam" id="PF01050">
    <property type="entry name" value="MannoseP_isomer"/>
    <property type="match status" value="1"/>
</dbReference>
<evidence type="ECO:0000313" key="13">
    <source>
        <dbReference type="EMBL" id="UZP74126.1"/>
    </source>
</evidence>
<dbReference type="EC" id="2.7.7.13" evidence="3"/>
<evidence type="ECO:0000259" key="11">
    <source>
        <dbReference type="Pfam" id="PF01050"/>
    </source>
</evidence>
<feature type="domain" description="MannoseP isomerase/GMP-like beta-helix" evidence="12">
    <location>
        <begin position="295"/>
        <end position="347"/>
    </location>
</feature>
<comment type="catalytic activity">
    <reaction evidence="8">
        <text>alpha-D-mannose 1-phosphate + GTP + H(+) = GDP-alpha-D-mannose + diphosphate</text>
        <dbReference type="Rhea" id="RHEA:15229"/>
        <dbReference type="ChEBI" id="CHEBI:15378"/>
        <dbReference type="ChEBI" id="CHEBI:33019"/>
        <dbReference type="ChEBI" id="CHEBI:37565"/>
        <dbReference type="ChEBI" id="CHEBI:57527"/>
        <dbReference type="ChEBI" id="CHEBI:58409"/>
        <dbReference type="EC" id="2.7.7.13"/>
    </reaction>
</comment>
<dbReference type="Gene3D" id="3.90.550.10">
    <property type="entry name" value="Spore Coat Polysaccharide Biosynthesis Protein SpsA, Chain A"/>
    <property type="match status" value="1"/>
</dbReference>
<comment type="pathway">
    <text evidence="1">Nucleotide-sugar biosynthesis; GDP-alpha-D-mannose biosynthesis; GDP-alpha-D-mannose from alpha-D-mannose 1-phosphate (GTP route): step 1/1.</text>
</comment>
<protein>
    <recommendedName>
        <fullName evidence="3">mannose-1-phosphate guanylyltransferase</fullName>
        <ecNumber evidence="3">2.7.7.13</ecNumber>
    </recommendedName>
</protein>
<evidence type="ECO:0000256" key="1">
    <source>
        <dbReference type="ARBA" id="ARBA00004823"/>
    </source>
</evidence>
<keyword evidence="5 13" id="KW-0548">Nucleotidyltransferase</keyword>
<evidence type="ECO:0000256" key="7">
    <source>
        <dbReference type="ARBA" id="ARBA00023134"/>
    </source>
</evidence>
<dbReference type="InterPro" id="IPR051161">
    <property type="entry name" value="Mannose-6P_isomerase_type2"/>
</dbReference>
<dbReference type="InterPro" id="IPR011051">
    <property type="entry name" value="RmlC_Cupin_sf"/>
</dbReference>
<dbReference type="PANTHER" id="PTHR46390">
    <property type="entry name" value="MANNOSE-1-PHOSPHATE GUANYLYLTRANSFERASE"/>
    <property type="match status" value="1"/>
</dbReference>
<evidence type="ECO:0000256" key="2">
    <source>
        <dbReference type="ARBA" id="ARBA00006115"/>
    </source>
</evidence>
<dbReference type="Gene3D" id="2.60.120.10">
    <property type="entry name" value="Jelly Rolls"/>
    <property type="match status" value="1"/>
</dbReference>
<dbReference type="InterPro" id="IPR014710">
    <property type="entry name" value="RmlC-like_jellyroll"/>
</dbReference>
<gene>
    <name evidence="13" type="ORF">E0F26_04940</name>
</gene>
<dbReference type="InterPro" id="IPR029044">
    <property type="entry name" value="Nucleotide-diphossugar_trans"/>
</dbReference>
<dbReference type="Pfam" id="PF22640">
    <property type="entry name" value="ManC_GMP_beta-helix"/>
    <property type="match status" value="1"/>
</dbReference>
<keyword evidence="7" id="KW-0342">GTP-binding</keyword>
<evidence type="ECO:0000259" key="10">
    <source>
        <dbReference type="Pfam" id="PF00483"/>
    </source>
</evidence>
<keyword evidence="13" id="KW-0413">Isomerase</keyword>
<evidence type="ECO:0000256" key="5">
    <source>
        <dbReference type="ARBA" id="ARBA00022695"/>
    </source>
</evidence>
<evidence type="ECO:0000256" key="6">
    <source>
        <dbReference type="ARBA" id="ARBA00022741"/>
    </source>
</evidence>
<dbReference type="GO" id="GO:0004475">
    <property type="term" value="F:mannose-1-phosphate guanylyltransferase (GTP) activity"/>
    <property type="evidence" value="ECO:0007669"/>
    <property type="project" value="UniProtKB-EC"/>
</dbReference>
<dbReference type="RefSeq" id="WP_279242931.1">
    <property type="nucleotide sequence ID" value="NZ_CP036501.1"/>
</dbReference>
<comment type="similarity">
    <text evidence="2 9">Belongs to the mannose-6-phosphate isomerase type 2 family.</text>
</comment>
<dbReference type="InterPro" id="IPR005835">
    <property type="entry name" value="NTP_transferase_dom"/>
</dbReference>
<sequence>MRPITPVLLCGGVGSRLWPVSRKGRPKQYLNLMGDQSMLQQTLARLEGLQQTQPIVVCNDEHRFLVAEQLRQLGVKRATIILEPEGKNTAPAIALAAHAATLTEQESLLLVLPADHFIGQPEDLKEAVRTAVEVATNDKLVTFGLIPSRPETGYGYIKRGDSISERAAVLERFVEKPDFETAKGYVASGDYVWNSGMFMFSASTYLKALTSSQPEMAKACSDAMGAAERDLDFVRPNADMFAKSPADSIDYAVMEHTTEGAVISLDCDWSDIGAWSALWETGLKDASGNVTEGDVVLDNTVNSYVRSQSRLVTTSGVKDLVVVETADAVMVADRHSVQDVKHIVTRLQSENRAEAQTHHQVFRPWGSYELLVSGDGFQVKRIVVKPGGRLSLQKHQHRAEHWVVVRGTAEVVNGDETMILTEDQSTYIPIGAKHRLSNPTQDPLELIEVQSGSYLGEDDIVRFEDIYGRSRD</sequence>
<accession>A0ABY6Q617</accession>
<dbReference type="InterPro" id="IPR006375">
    <property type="entry name" value="Man1P_GuaTrfase/Man6P_Isoase"/>
</dbReference>
<dbReference type="InterPro" id="IPR054566">
    <property type="entry name" value="ManC/GMP-like_b-helix"/>
</dbReference>
<evidence type="ECO:0000313" key="14">
    <source>
        <dbReference type="Proteomes" id="UP001317963"/>
    </source>
</evidence>
<dbReference type="CDD" id="cd02509">
    <property type="entry name" value="GDP-M1P_Guanylyltransferase"/>
    <property type="match status" value="1"/>
</dbReference>
<name>A0ABY6Q617_9GAMM</name>
<evidence type="ECO:0000256" key="8">
    <source>
        <dbReference type="ARBA" id="ARBA00047343"/>
    </source>
</evidence>
<dbReference type="InterPro" id="IPR001538">
    <property type="entry name" value="Man6P_isomerase-2_C"/>
</dbReference>
<evidence type="ECO:0000259" key="12">
    <source>
        <dbReference type="Pfam" id="PF22640"/>
    </source>
</evidence>
<dbReference type="SUPFAM" id="SSF53448">
    <property type="entry name" value="Nucleotide-diphospho-sugar transferases"/>
    <property type="match status" value="1"/>
</dbReference>
<keyword evidence="4 13" id="KW-0808">Transferase</keyword>
<dbReference type="NCBIfam" id="TIGR01479">
    <property type="entry name" value="GMP_PMI"/>
    <property type="match status" value="1"/>
</dbReference>
<evidence type="ECO:0000256" key="3">
    <source>
        <dbReference type="ARBA" id="ARBA00012387"/>
    </source>
</evidence>
<evidence type="ECO:0000256" key="4">
    <source>
        <dbReference type="ARBA" id="ARBA00022679"/>
    </source>
</evidence>
<dbReference type="Proteomes" id="UP001317963">
    <property type="component" value="Chromosome"/>
</dbReference>
<evidence type="ECO:0000256" key="9">
    <source>
        <dbReference type="RuleBase" id="RU004190"/>
    </source>
</evidence>